<comment type="caution">
    <text evidence="2">The sequence shown here is derived from an EMBL/GenBank/DDBJ whole genome shotgun (WGS) entry which is preliminary data.</text>
</comment>
<proteinExistence type="predicted"/>
<evidence type="ECO:0000256" key="1">
    <source>
        <dbReference type="SAM" id="Phobius"/>
    </source>
</evidence>
<dbReference type="Pfam" id="PF13692">
    <property type="entry name" value="Glyco_trans_1_4"/>
    <property type="match status" value="1"/>
</dbReference>
<gene>
    <name evidence="2" type="ORF">B4O97_15900</name>
</gene>
<evidence type="ECO:0008006" key="4">
    <source>
        <dbReference type="Google" id="ProtNLM"/>
    </source>
</evidence>
<reference evidence="2 3" key="1">
    <citation type="submission" date="2017-03" db="EMBL/GenBank/DDBJ databases">
        <title>Draft Genome sequence of Marispirochaeta sp. strain JC444.</title>
        <authorList>
            <person name="Shivani Y."/>
            <person name="Subhash Y."/>
            <person name="Sasikala C."/>
            <person name="Ramana C."/>
        </authorList>
    </citation>
    <scope>NUCLEOTIDE SEQUENCE [LARGE SCALE GENOMIC DNA]</scope>
    <source>
        <strain evidence="2 3">JC444</strain>
    </source>
</reference>
<dbReference type="InterPro" id="IPR050194">
    <property type="entry name" value="Glycosyltransferase_grp1"/>
</dbReference>
<keyword evidence="1" id="KW-1133">Transmembrane helix</keyword>
<dbReference type="SUPFAM" id="SSF53756">
    <property type="entry name" value="UDP-Glycosyltransferase/glycogen phosphorylase"/>
    <property type="match status" value="1"/>
</dbReference>
<dbReference type="STRING" id="1963862.B4O97_15900"/>
<feature type="transmembrane region" description="Helical" evidence="1">
    <location>
        <begin position="72"/>
        <end position="92"/>
    </location>
</feature>
<keyword evidence="1" id="KW-0472">Membrane</keyword>
<keyword evidence="1" id="KW-0812">Transmembrane</keyword>
<dbReference type="RefSeq" id="WP_083052347.1">
    <property type="nucleotide sequence ID" value="NZ_MWQY01000021.1"/>
</dbReference>
<evidence type="ECO:0000313" key="3">
    <source>
        <dbReference type="Proteomes" id="UP000192343"/>
    </source>
</evidence>
<dbReference type="EMBL" id="MWQY01000021">
    <property type="protein sequence ID" value="ORC32641.1"/>
    <property type="molecule type" value="Genomic_DNA"/>
</dbReference>
<dbReference type="Gene3D" id="3.40.50.2000">
    <property type="entry name" value="Glycogen Phosphorylase B"/>
    <property type="match status" value="2"/>
</dbReference>
<dbReference type="PANTHER" id="PTHR45947">
    <property type="entry name" value="SULFOQUINOVOSYL TRANSFERASE SQD2"/>
    <property type="match status" value="1"/>
</dbReference>
<protein>
    <recommendedName>
        <fullName evidence="4">Glycosyl transferase family 1 domain-containing protein</fullName>
    </recommendedName>
</protein>
<dbReference type="GO" id="GO:0016757">
    <property type="term" value="F:glycosyltransferase activity"/>
    <property type="evidence" value="ECO:0007669"/>
    <property type="project" value="TreeGrafter"/>
</dbReference>
<dbReference type="Proteomes" id="UP000192343">
    <property type="component" value="Unassembled WGS sequence"/>
</dbReference>
<dbReference type="AlphaFoldDB" id="A0A1Y1RUD3"/>
<sequence length="401" mass="46908">MQDNISRIAFVFNRAIKIPSNYREYYISRVLLSRGYKVKWFFTCNTENQGFYKEFFSCKILNEKKVPKLLKYLFYPLYIAVVLKIHGIKMLWISGWNERSHTYLRLYVKLLKIFSIKLVYDPVDPIYEYKTASGVVKRPKKLKSCMNSIYRSVDLVLVPTEELRKLLIYNGAPQDKIKVTWFGTNLEVFHSLKKERPHELDFLSQKFVIGWLGHMSPFKGIEDILIPLIKTIHKKIPESYFLIGGEGILEPELKLLEEKEHLPITLFGKVDYQDAPLFTELIDLYVVPIDDKKEMARAIRPIKIFDALSLAVPIVTTGTEATLFLKKEFRSISFAENNLESFSEKLVSAYLNYEELKQYAREDQKIVKRYDNRVIAEKIVDCLEKSVVENNAKRDKNLGDV</sequence>
<dbReference type="OrthoDB" id="9803091at2"/>
<keyword evidence="3" id="KW-1185">Reference proteome</keyword>
<organism evidence="2 3">
    <name type="scientific">Marispirochaeta aestuarii</name>
    <dbReference type="NCBI Taxonomy" id="1963862"/>
    <lineage>
        <taxon>Bacteria</taxon>
        <taxon>Pseudomonadati</taxon>
        <taxon>Spirochaetota</taxon>
        <taxon>Spirochaetia</taxon>
        <taxon>Spirochaetales</taxon>
        <taxon>Spirochaetaceae</taxon>
        <taxon>Marispirochaeta</taxon>
    </lineage>
</organism>
<accession>A0A1Y1RUD3</accession>
<dbReference type="PANTHER" id="PTHR45947:SF3">
    <property type="entry name" value="SULFOQUINOVOSYL TRANSFERASE SQD2"/>
    <property type="match status" value="1"/>
</dbReference>
<evidence type="ECO:0000313" key="2">
    <source>
        <dbReference type="EMBL" id="ORC32641.1"/>
    </source>
</evidence>
<name>A0A1Y1RUD3_9SPIO</name>